<keyword evidence="5 6" id="KW-0663">Pyridoxal phosphate</keyword>
<comment type="similarity">
    <text evidence="2 6">Belongs to the class-III pyridoxal-phosphate-dependent aminotransferase family.</text>
</comment>
<dbReference type="InterPro" id="IPR005814">
    <property type="entry name" value="Aminotrans_3"/>
</dbReference>
<dbReference type="InterPro" id="IPR015424">
    <property type="entry name" value="PyrdxlP-dep_Trfase"/>
</dbReference>
<evidence type="ECO:0000256" key="4">
    <source>
        <dbReference type="ARBA" id="ARBA00022679"/>
    </source>
</evidence>
<sequence length="472" mass="50343">MSSVSTHGFSLEAFRLQAPRVLESNALLQRQAARESNARTYPRRIPLALQQAHGIYVQDTSGQLFMDCLAGAGTLALGHNHPVTLQAMRQTLDSGLPLHTLDLTTPVKDRFVETLFAALPEGLARDARIQFCGPSGSDAIEAALKLVRTATGRRTVLSFSGGYHGMTQGALSLMGNLAPKQGPGAVNNDVQFMPYPYDYRCPFGLGGEAGVDAGLHYLEQMLDDPESGVLPPAAVVVEVVQGEGGVIPAPVRWLQGLRALTRKHGVALVIDEVQTGLGRTGTLFAFEHAGIEPDVLVLSKAIGGGLPLAVVVYRRELDTWKPGAHAGTFRGNQLAMAAGSATLRHIIDEGLAERAEVLGARLMNHLRQLQADSPCLGDVRGRGLMLGIEVVAALEQGQRRPPADTALAQAIQQQCLRLGVIVELGGRHGAVVRLLPPLIITEQEVDELAQRLRNAVQAAVAGLRAPERMAHA</sequence>
<dbReference type="EC" id="2.6.1.76" evidence="7"/>
<dbReference type="RefSeq" id="WP_304484121.1">
    <property type="nucleotide sequence ID" value="NZ_JAUQOQ010000006.1"/>
</dbReference>
<dbReference type="Gene3D" id="3.90.1150.10">
    <property type="entry name" value="Aspartate Aminotransferase, domain 1"/>
    <property type="match status" value="1"/>
</dbReference>
<dbReference type="Pfam" id="PF00202">
    <property type="entry name" value="Aminotran_3"/>
    <property type="match status" value="1"/>
</dbReference>
<proteinExistence type="inferred from homology"/>
<dbReference type="InterPro" id="IPR004637">
    <property type="entry name" value="Dat"/>
</dbReference>
<evidence type="ECO:0000256" key="1">
    <source>
        <dbReference type="ARBA" id="ARBA00001933"/>
    </source>
</evidence>
<dbReference type="PROSITE" id="PS00600">
    <property type="entry name" value="AA_TRANSFER_CLASS_3"/>
    <property type="match status" value="1"/>
</dbReference>
<evidence type="ECO:0000256" key="2">
    <source>
        <dbReference type="ARBA" id="ARBA00008954"/>
    </source>
</evidence>
<gene>
    <name evidence="7" type="ORF">ACE1YR_07760</name>
</gene>
<dbReference type="InterPro" id="IPR015422">
    <property type="entry name" value="PyrdxlP-dep_Trfase_small"/>
</dbReference>
<keyword evidence="4 7" id="KW-0808">Transferase</keyword>
<keyword evidence="3 7" id="KW-0032">Aminotransferase</keyword>
<dbReference type="GO" id="GO:0045303">
    <property type="term" value="F:diaminobutyrate-2-oxoglutarate transaminase activity"/>
    <property type="evidence" value="ECO:0007669"/>
    <property type="project" value="UniProtKB-EC"/>
</dbReference>
<accession>A0ABV4Z751</accession>
<dbReference type="PANTHER" id="PTHR43552">
    <property type="entry name" value="DIAMINOBUTYRATE--2-OXOGLUTARATE AMINOTRANSFERASE"/>
    <property type="match status" value="1"/>
</dbReference>
<protein>
    <submittedName>
        <fullName evidence="7">Diaminobutyrate--2-oxoglutarate transaminase</fullName>
        <ecNumber evidence="7">2.6.1.76</ecNumber>
    </submittedName>
</protein>
<reference evidence="7 8" key="1">
    <citation type="submission" date="2024-09" db="EMBL/GenBank/DDBJ databases">
        <authorList>
            <person name="Fullem K."/>
        </authorList>
    </citation>
    <scope>NUCLEOTIDE SEQUENCE [LARGE SCALE GENOMIC DNA]</scope>
    <source>
        <strain evidence="8">K1(2024)</strain>
    </source>
</reference>
<dbReference type="Proteomes" id="UP001577047">
    <property type="component" value="Unassembled WGS sequence"/>
</dbReference>
<evidence type="ECO:0000313" key="8">
    <source>
        <dbReference type="Proteomes" id="UP001577047"/>
    </source>
</evidence>
<dbReference type="CDD" id="cd00610">
    <property type="entry name" value="OAT_like"/>
    <property type="match status" value="1"/>
</dbReference>
<dbReference type="Gene3D" id="3.40.640.10">
    <property type="entry name" value="Type I PLP-dependent aspartate aminotransferase-like (Major domain)"/>
    <property type="match status" value="1"/>
</dbReference>
<dbReference type="NCBIfam" id="NF005393">
    <property type="entry name" value="PRK06938.1"/>
    <property type="match status" value="1"/>
</dbReference>
<dbReference type="PANTHER" id="PTHR43552:SF1">
    <property type="entry name" value="DIAMINOBUTYRATE--2-OXOGLUTARATE AMINOTRANSFERASE"/>
    <property type="match status" value="1"/>
</dbReference>
<evidence type="ECO:0000313" key="7">
    <source>
        <dbReference type="EMBL" id="MFB3800336.1"/>
    </source>
</evidence>
<name>A0ABV4Z751_9PSED</name>
<evidence type="ECO:0000256" key="6">
    <source>
        <dbReference type="RuleBase" id="RU003560"/>
    </source>
</evidence>
<evidence type="ECO:0000256" key="3">
    <source>
        <dbReference type="ARBA" id="ARBA00022576"/>
    </source>
</evidence>
<dbReference type="NCBIfam" id="TIGR00709">
    <property type="entry name" value="dat"/>
    <property type="match status" value="1"/>
</dbReference>
<keyword evidence="8" id="KW-1185">Reference proteome</keyword>
<dbReference type="InterPro" id="IPR015421">
    <property type="entry name" value="PyrdxlP-dep_Trfase_major"/>
</dbReference>
<dbReference type="SUPFAM" id="SSF53383">
    <property type="entry name" value="PLP-dependent transferases"/>
    <property type="match status" value="1"/>
</dbReference>
<dbReference type="EMBL" id="JBHFXX010000005">
    <property type="protein sequence ID" value="MFB3800336.1"/>
    <property type="molecule type" value="Genomic_DNA"/>
</dbReference>
<comment type="cofactor">
    <cofactor evidence="1">
        <name>pyridoxal 5'-phosphate</name>
        <dbReference type="ChEBI" id="CHEBI:597326"/>
    </cofactor>
</comment>
<dbReference type="InterPro" id="IPR049704">
    <property type="entry name" value="Aminotrans_3_PPA_site"/>
</dbReference>
<dbReference type="PIRSF" id="PIRSF000521">
    <property type="entry name" value="Transaminase_4ab_Lys_Orn"/>
    <property type="match status" value="1"/>
</dbReference>
<comment type="caution">
    <text evidence="7">The sequence shown here is derived from an EMBL/GenBank/DDBJ whole genome shotgun (WGS) entry which is preliminary data.</text>
</comment>
<organism evidence="7 8">
    <name type="scientific">Pseudomonas boreofloridensis</name>
    <dbReference type="NCBI Taxonomy" id="3064348"/>
    <lineage>
        <taxon>Bacteria</taxon>
        <taxon>Pseudomonadati</taxon>
        <taxon>Pseudomonadota</taxon>
        <taxon>Gammaproteobacteria</taxon>
        <taxon>Pseudomonadales</taxon>
        <taxon>Pseudomonadaceae</taxon>
        <taxon>Pseudomonas</taxon>
    </lineage>
</organism>
<evidence type="ECO:0000256" key="5">
    <source>
        <dbReference type="ARBA" id="ARBA00022898"/>
    </source>
</evidence>